<organism evidence="8 9">
    <name type="scientific">Coniochaeta hoffmannii</name>
    <dbReference type="NCBI Taxonomy" id="91930"/>
    <lineage>
        <taxon>Eukaryota</taxon>
        <taxon>Fungi</taxon>
        <taxon>Dikarya</taxon>
        <taxon>Ascomycota</taxon>
        <taxon>Pezizomycotina</taxon>
        <taxon>Sordariomycetes</taxon>
        <taxon>Sordariomycetidae</taxon>
        <taxon>Coniochaetales</taxon>
        <taxon>Coniochaetaceae</taxon>
        <taxon>Coniochaeta</taxon>
    </lineage>
</organism>
<reference evidence="8" key="1">
    <citation type="submission" date="2022-07" db="EMBL/GenBank/DDBJ databases">
        <title>Fungi with potential for degradation of polypropylene.</title>
        <authorList>
            <person name="Gostincar C."/>
        </authorList>
    </citation>
    <scope>NUCLEOTIDE SEQUENCE</scope>
    <source>
        <strain evidence="8">EXF-13287</strain>
    </source>
</reference>
<sequence length="653" mass="73653">MSTTGPASPDSPMEQQYGSVEAGRDADEPELIRRAASEADQWSKIVSQDVSSSKDSRRITYVGESWNLSYMMQWKSHAAALHDSNYDSRFRHTSPSEKTADGDSPCFHIPMPLQQETQSPRSARPSTTFQDQILPSNVQLAMIDAYFAHHIVHYPIIAEQEFRTSFNDKSVSLLLLSAVLYAGAIHVSDQVIYRAGFDSRQVCLRKLYNHAKTIFFTEDDNAEISDQLSQVQAAFLLHHMWLSPNSTMDCWTWLSLAVRLAQSMGMHRSTTRTSLSEEDRKLWKRIWWSLYSRDTHIASGVGKPLIINDLDCDVEPLTDQDFEVHHSPEMRMFVIEQARLAIVCRQVIRSRFAPGIKEQAEDERSKQDLMTSLMAWRESLPEVLQYGRNSDPSQTPLQAPLIQVLYNNMLLLIHRPRFVPSNTQAAVQNENASWKIVHEAAGAITDITGFIMNYKSLYHCPLFYTSALFGAMTMHAIRGRAAEHQLGLCMVAMRSLATMYTNAEWVRNIFQKLSEKKRSIISHSPSAAPTRTSSPARQCDGRQASLISLPLLSPLASDVQLGPAGSMHQMGYPSPARGSLGVDFHGHNEQHSQGPMLFRHLHPVSHPILPTFPLGDNFESNTLDTDLEVSWRDLACLDSHFNNPFIFSGSFEM</sequence>
<keyword evidence="4" id="KW-0804">Transcription</keyword>
<evidence type="ECO:0000256" key="1">
    <source>
        <dbReference type="ARBA" id="ARBA00022833"/>
    </source>
</evidence>
<name>A0AA38W0E3_9PEZI</name>
<dbReference type="GO" id="GO:0008270">
    <property type="term" value="F:zinc ion binding"/>
    <property type="evidence" value="ECO:0007669"/>
    <property type="project" value="InterPro"/>
</dbReference>
<feature type="region of interest" description="Disordered" evidence="6">
    <location>
        <begin position="1"/>
        <end position="49"/>
    </location>
</feature>
<dbReference type="InterPro" id="IPR052073">
    <property type="entry name" value="Amide_Lactam_Regulators"/>
</dbReference>
<dbReference type="GO" id="GO:0003677">
    <property type="term" value="F:DNA binding"/>
    <property type="evidence" value="ECO:0007669"/>
    <property type="project" value="UniProtKB-KW"/>
</dbReference>
<evidence type="ECO:0000256" key="3">
    <source>
        <dbReference type="ARBA" id="ARBA00023125"/>
    </source>
</evidence>
<evidence type="ECO:0000256" key="4">
    <source>
        <dbReference type="ARBA" id="ARBA00023163"/>
    </source>
</evidence>
<feature type="domain" description="Xylanolytic transcriptional activator regulatory" evidence="7">
    <location>
        <begin position="250"/>
        <end position="322"/>
    </location>
</feature>
<protein>
    <recommendedName>
        <fullName evidence="7">Xylanolytic transcriptional activator regulatory domain-containing protein</fullName>
    </recommendedName>
</protein>
<evidence type="ECO:0000259" key="7">
    <source>
        <dbReference type="SMART" id="SM00906"/>
    </source>
</evidence>
<keyword evidence="3" id="KW-0238">DNA-binding</keyword>
<dbReference type="PANTHER" id="PTHR47171:SF1">
    <property type="entry name" value="ZN(II)2CYS6 TRANSCRIPTION FACTOR (EUROFUNG)"/>
    <property type="match status" value="1"/>
</dbReference>
<dbReference type="PANTHER" id="PTHR47171">
    <property type="entry name" value="FARA-RELATED"/>
    <property type="match status" value="1"/>
</dbReference>
<evidence type="ECO:0000256" key="2">
    <source>
        <dbReference type="ARBA" id="ARBA00023015"/>
    </source>
</evidence>
<dbReference type="Pfam" id="PF04082">
    <property type="entry name" value="Fungal_trans"/>
    <property type="match status" value="1"/>
</dbReference>
<evidence type="ECO:0000313" key="8">
    <source>
        <dbReference type="EMBL" id="KAJ9164809.1"/>
    </source>
</evidence>
<evidence type="ECO:0000256" key="6">
    <source>
        <dbReference type="SAM" id="MobiDB-lite"/>
    </source>
</evidence>
<dbReference type="Proteomes" id="UP001174691">
    <property type="component" value="Unassembled WGS sequence"/>
</dbReference>
<evidence type="ECO:0000256" key="5">
    <source>
        <dbReference type="ARBA" id="ARBA00023242"/>
    </source>
</evidence>
<comment type="caution">
    <text evidence="8">The sequence shown here is derived from an EMBL/GenBank/DDBJ whole genome shotgun (WGS) entry which is preliminary data.</text>
</comment>
<dbReference type="EMBL" id="JANBVN010000009">
    <property type="protein sequence ID" value="KAJ9164809.1"/>
    <property type="molecule type" value="Genomic_DNA"/>
</dbReference>
<dbReference type="CDD" id="cd12148">
    <property type="entry name" value="fungal_TF_MHR"/>
    <property type="match status" value="1"/>
</dbReference>
<dbReference type="SMART" id="SM00906">
    <property type="entry name" value="Fungal_trans"/>
    <property type="match status" value="1"/>
</dbReference>
<dbReference type="InterPro" id="IPR007219">
    <property type="entry name" value="XnlR_reg_dom"/>
</dbReference>
<evidence type="ECO:0000313" key="9">
    <source>
        <dbReference type="Proteomes" id="UP001174691"/>
    </source>
</evidence>
<gene>
    <name evidence="8" type="ORF">NKR19_g1060</name>
</gene>
<accession>A0AA38W0E3</accession>
<keyword evidence="9" id="KW-1185">Reference proteome</keyword>
<feature type="compositionally biased region" description="Basic and acidic residues" evidence="6">
    <location>
        <begin position="22"/>
        <end position="37"/>
    </location>
</feature>
<keyword evidence="2" id="KW-0805">Transcription regulation</keyword>
<dbReference type="AlphaFoldDB" id="A0AA38W0E3"/>
<keyword evidence="1" id="KW-0862">Zinc</keyword>
<keyword evidence="5" id="KW-0539">Nucleus</keyword>
<proteinExistence type="predicted"/>
<dbReference type="GO" id="GO:0006351">
    <property type="term" value="P:DNA-templated transcription"/>
    <property type="evidence" value="ECO:0007669"/>
    <property type="project" value="InterPro"/>
</dbReference>